<keyword evidence="2" id="KW-0808">Transferase</keyword>
<accession>A0ABT1MIC0</accession>
<dbReference type="InterPro" id="IPR014867">
    <property type="entry name" value="Spore_coat_CotH_CotH2/3/7"/>
</dbReference>
<evidence type="ECO:0000256" key="1">
    <source>
        <dbReference type="SAM" id="SignalP"/>
    </source>
</evidence>
<evidence type="ECO:0000313" key="2">
    <source>
        <dbReference type="EMBL" id="MCP9611799.1"/>
    </source>
</evidence>
<feature type="chain" id="PRO_5046781075" evidence="1">
    <location>
        <begin position="19"/>
        <end position="552"/>
    </location>
</feature>
<sequence>MKHLLLTLSLCIPLLVNAQESGNYKPDKDKNVKLTQTNLPIVFINTQKDGNTQMIMKEDRINVRMKIIYNGEGKLNYGDTIAHPDQKVDYDGYIGIKYRGNSSFNMAAKKPYAIRPQDANGKKQKVSILGMGKDNDWALLAMYADKTLIRDMLAFTLARPYFDYVPNGKFCELILDGIYYGVFTFSERVREGEKRINIGDPGDSGDALTGGYHLEIDRPDEAVYQSKYHPKANGKEITNKYISFQYKSPEIDDLTEAQKNYIHGHIDAFEKALASDNFKDPETGYRKYIDVTSFIDYMLSTEFSHNNDGYRLSTNLYKKRDSVDPLFKMSLWDMNLGFGNANYYGAERYDTWMYEFNETNSNNDDQLVPFWWEKLMRDPAYVKELKTRWTKYRNEVYSDEGIAHTIDSLTNVLNQEGAADRNFQAWNLLGNQVWPNYFVGQTYEEEINYLNEWIDNRVQFMDNAWYDESLTSIETEKIDNTKYPVTTESGAIVVGNLPKGSSINLYTTLGCLVSITSDCSDLVRIPIENNGTYILKISTPQTSYSTKVLYKK</sequence>
<gene>
    <name evidence="2" type="ORF">NMU02_06815</name>
</gene>
<protein>
    <submittedName>
        <fullName evidence="2">CotH kinase family protein</fullName>
    </submittedName>
</protein>
<dbReference type="Proteomes" id="UP001205603">
    <property type="component" value="Unassembled WGS sequence"/>
</dbReference>
<keyword evidence="1" id="KW-0732">Signal</keyword>
<dbReference type="Pfam" id="PF08757">
    <property type="entry name" value="CotH"/>
    <property type="match status" value="1"/>
</dbReference>
<organism evidence="2 3">
    <name type="scientific">Coprobacter tertius</name>
    <dbReference type="NCBI Taxonomy" id="2944915"/>
    <lineage>
        <taxon>Bacteria</taxon>
        <taxon>Pseudomonadati</taxon>
        <taxon>Bacteroidota</taxon>
        <taxon>Bacteroidia</taxon>
        <taxon>Bacteroidales</taxon>
        <taxon>Barnesiellaceae</taxon>
        <taxon>Coprobacter</taxon>
    </lineage>
</organism>
<proteinExistence type="predicted"/>
<dbReference type="RefSeq" id="WP_255026828.1">
    <property type="nucleotide sequence ID" value="NZ_JANDHW010000005.1"/>
</dbReference>
<dbReference type="GO" id="GO:0016301">
    <property type="term" value="F:kinase activity"/>
    <property type="evidence" value="ECO:0007669"/>
    <property type="project" value="UniProtKB-KW"/>
</dbReference>
<evidence type="ECO:0000313" key="3">
    <source>
        <dbReference type="Proteomes" id="UP001205603"/>
    </source>
</evidence>
<keyword evidence="3" id="KW-1185">Reference proteome</keyword>
<dbReference type="EMBL" id="JANDHW010000005">
    <property type="protein sequence ID" value="MCP9611799.1"/>
    <property type="molecule type" value="Genomic_DNA"/>
</dbReference>
<keyword evidence="2" id="KW-0418">Kinase</keyword>
<comment type="caution">
    <text evidence="2">The sequence shown here is derived from an EMBL/GenBank/DDBJ whole genome shotgun (WGS) entry which is preliminary data.</text>
</comment>
<reference evidence="2 3" key="1">
    <citation type="submission" date="2022-07" db="EMBL/GenBank/DDBJ databases">
        <title>Fecal culturing of patients with breast cancer.</title>
        <authorList>
            <person name="Teng N.M.Y."/>
            <person name="Kiu R."/>
            <person name="Evans R."/>
            <person name="Baker D.J."/>
            <person name="Zenner C."/>
            <person name="Robinson S.D."/>
            <person name="Hall L.J."/>
        </authorList>
    </citation>
    <scope>NUCLEOTIDE SEQUENCE [LARGE SCALE GENOMIC DNA]</scope>
    <source>
        <strain evidence="2 3">LH1063</strain>
    </source>
</reference>
<name>A0ABT1MIC0_9BACT</name>
<feature type="signal peptide" evidence="1">
    <location>
        <begin position="1"/>
        <end position="18"/>
    </location>
</feature>